<name>A0A8X6XQY3_9ARAC</name>
<keyword evidence="3" id="KW-1185">Reference proteome</keyword>
<organism evidence="2 3">
    <name type="scientific">Trichonephila inaurata madagascariensis</name>
    <dbReference type="NCBI Taxonomy" id="2747483"/>
    <lineage>
        <taxon>Eukaryota</taxon>
        <taxon>Metazoa</taxon>
        <taxon>Ecdysozoa</taxon>
        <taxon>Arthropoda</taxon>
        <taxon>Chelicerata</taxon>
        <taxon>Arachnida</taxon>
        <taxon>Araneae</taxon>
        <taxon>Araneomorphae</taxon>
        <taxon>Entelegynae</taxon>
        <taxon>Araneoidea</taxon>
        <taxon>Nephilidae</taxon>
        <taxon>Trichonephila</taxon>
        <taxon>Trichonephila inaurata</taxon>
    </lineage>
</organism>
<reference evidence="2" key="1">
    <citation type="submission" date="2020-08" db="EMBL/GenBank/DDBJ databases">
        <title>Multicomponent nature underlies the extraordinary mechanical properties of spider dragline silk.</title>
        <authorList>
            <person name="Kono N."/>
            <person name="Nakamura H."/>
            <person name="Mori M."/>
            <person name="Yoshida Y."/>
            <person name="Ohtoshi R."/>
            <person name="Malay A.D."/>
            <person name="Moran D.A.P."/>
            <person name="Tomita M."/>
            <person name="Numata K."/>
            <person name="Arakawa K."/>
        </authorList>
    </citation>
    <scope>NUCLEOTIDE SEQUENCE</scope>
</reference>
<dbReference type="OrthoDB" id="10260794at2759"/>
<evidence type="ECO:0000313" key="3">
    <source>
        <dbReference type="Proteomes" id="UP000886998"/>
    </source>
</evidence>
<dbReference type="InterPro" id="IPR007180">
    <property type="entry name" value="DUF382"/>
</dbReference>
<gene>
    <name evidence="2" type="primary">NCL1_30863</name>
    <name evidence="2" type="ORF">TNIN_198161</name>
</gene>
<dbReference type="Pfam" id="PF04037">
    <property type="entry name" value="DUF382"/>
    <property type="match status" value="1"/>
</dbReference>
<evidence type="ECO:0000313" key="2">
    <source>
        <dbReference type="EMBL" id="GFY58552.1"/>
    </source>
</evidence>
<proteinExistence type="predicted"/>
<dbReference type="EMBL" id="BMAV01012150">
    <property type="protein sequence ID" value="GFY58552.1"/>
    <property type="molecule type" value="Genomic_DNA"/>
</dbReference>
<evidence type="ECO:0000259" key="1">
    <source>
        <dbReference type="Pfam" id="PF04037"/>
    </source>
</evidence>
<protein>
    <recommendedName>
        <fullName evidence="1">DUF382 domain-containing protein</fullName>
    </recommendedName>
</protein>
<comment type="caution">
    <text evidence="2">The sequence shown here is derived from an EMBL/GenBank/DDBJ whole genome shotgun (WGS) entry which is preliminary data.</text>
</comment>
<sequence>MTQLNENKKSIVCEVQTFEEGSCLDIEASIDAGNIENEVRYNLSRETRFKAEVEVRLKAYEEAKAVEEGWKMEEEMILKKERCLVKEQMRHVQEEHKMSIKAEEQKCLQDLSAQDEMYEEETSVDLIKDKDGLNLVILSKERMDFDEDEIEEEKPKKLSRMTVAKLQQKVNLKASSNMVLIPQNWSFRRECSQDKSGIGKLAWKLTDFIKRDGTMKIRPSSRERENQKTGKRVRLKLRTYDNFSRYGKVRGETQPLDFKVVDPASVDGETERIPSEAGHSKMDICSPKWTFEYWTVWGDKNHPSEVGLECISFIFFLLL</sequence>
<dbReference type="GO" id="GO:0005634">
    <property type="term" value="C:nucleus"/>
    <property type="evidence" value="ECO:0007669"/>
    <property type="project" value="InterPro"/>
</dbReference>
<feature type="domain" description="DUF382" evidence="1">
    <location>
        <begin position="168"/>
        <end position="232"/>
    </location>
</feature>
<dbReference type="AlphaFoldDB" id="A0A8X6XQY3"/>
<dbReference type="Proteomes" id="UP000886998">
    <property type="component" value="Unassembled WGS sequence"/>
</dbReference>
<accession>A0A8X6XQY3</accession>